<protein>
    <submittedName>
        <fullName evidence="2">Uncharacterized protein</fullName>
    </submittedName>
</protein>
<name>M7T293_EUTLA</name>
<feature type="region of interest" description="Disordered" evidence="1">
    <location>
        <begin position="210"/>
        <end position="241"/>
    </location>
</feature>
<dbReference type="Proteomes" id="UP000012174">
    <property type="component" value="Unassembled WGS sequence"/>
</dbReference>
<feature type="region of interest" description="Disordered" evidence="1">
    <location>
        <begin position="266"/>
        <end position="285"/>
    </location>
</feature>
<keyword evidence="3" id="KW-1185">Reference proteome</keyword>
<organism evidence="2 3">
    <name type="scientific">Eutypa lata (strain UCR-EL1)</name>
    <name type="common">Grapevine dieback disease fungus</name>
    <name type="synonym">Eutypa armeniacae</name>
    <dbReference type="NCBI Taxonomy" id="1287681"/>
    <lineage>
        <taxon>Eukaryota</taxon>
        <taxon>Fungi</taxon>
        <taxon>Dikarya</taxon>
        <taxon>Ascomycota</taxon>
        <taxon>Pezizomycotina</taxon>
        <taxon>Sordariomycetes</taxon>
        <taxon>Xylariomycetidae</taxon>
        <taxon>Xylariales</taxon>
        <taxon>Diatrypaceae</taxon>
        <taxon>Eutypa</taxon>
    </lineage>
</organism>
<reference evidence="3" key="1">
    <citation type="journal article" date="2013" name="Genome Announc.">
        <title>Draft genome sequence of the grapevine dieback fungus Eutypa lata UCR-EL1.</title>
        <authorList>
            <person name="Blanco-Ulate B."/>
            <person name="Rolshausen P.E."/>
            <person name="Cantu D."/>
        </authorList>
    </citation>
    <scope>NUCLEOTIDE SEQUENCE [LARGE SCALE GENOMIC DNA]</scope>
    <source>
        <strain evidence="3">UCR-EL1</strain>
    </source>
</reference>
<evidence type="ECO:0000256" key="1">
    <source>
        <dbReference type="SAM" id="MobiDB-lite"/>
    </source>
</evidence>
<dbReference type="HOGENOM" id="CLU_976692_0_0_1"/>
<evidence type="ECO:0000313" key="2">
    <source>
        <dbReference type="EMBL" id="EMR70647.1"/>
    </source>
</evidence>
<dbReference type="AlphaFoldDB" id="M7T293"/>
<evidence type="ECO:0000313" key="3">
    <source>
        <dbReference type="Proteomes" id="UP000012174"/>
    </source>
</evidence>
<dbReference type="EMBL" id="KB705805">
    <property type="protein sequence ID" value="EMR70647.1"/>
    <property type="molecule type" value="Genomic_DNA"/>
</dbReference>
<feature type="compositionally biased region" description="Basic residues" evidence="1">
    <location>
        <begin position="226"/>
        <end position="240"/>
    </location>
</feature>
<accession>M7T293</accession>
<dbReference type="KEGG" id="ela:UCREL1_2316"/>
<proteinExistence type="predicted"/>
<gene>
    <name evidence="2" type="ORF">UCREL1_2316</name>
</gene>
<sequence>MPTHNGRVSPLFKLLKCGGLNFRNGKVVDAAEPALNISRALSYGLMPEAEQAEMARNLDVPKKLRHYVTILDQVDNRICRLLSIMSSMKNVIAEHSWPTFWQCVLEALSWANKLDGAPRLDSSDLSVFVEALVEARARAIHNKRAINSTDYPKPAPEARFIPSLSLWLDFLEECHPDRYPDWKIAADDTCDGQPVHDLEVIFPGIAREHNKRRANGDIGQGPETKRQKKKARAKKAKAKKQAALEALDETVKESIVTAMKKFNEEATKEATEETKVDVKEQVTEE</sequence>